<name>A0A9X3PV19_9ACTN</name>
<evidence type="ECO:0000313" key="2">
    <source>
        <dbReference type="EMBL" id="MDA1386288.1"/>
    </source>
</evidence>
<feature type="compositionally biased region" description="Basic and acidic residues" evidence="1">
    <location>
        <begin position="87"/>
        <end position="96"/>
    </location>
</feature>
<evidence type="ECO:0000313" key="3">
    <source>
        <dbReference type="EMBL" id="MDR7338240.1"/>
    </source>
</evidence>
<evidence type="ECO:0000313" key="4">
    <source>
        <dbReference type="Proteomes" id="UP001145799"/>
    </source>
</evidence>
<evidence type="ECO:0000256" key="1">
    <source>
        <dbReference type="SAM" id="MobiDB-lite"/>
    </source>
</evidence>
<sequence>MRGRFTDGRTEFAVRASSADAPDSFQVYVPGTRADIVLIVSGINSGVMHATWGEGWRGYASEWKVWLEDTAFRYFYRFARPSPHPKGGNDFREGASTRRPGGVRFCDG</sequence>
<protein>
    <submittedName>
        <fullName evidence="2">Uncharacterized protein</fullName>
    </submittedName>
</protein>
<dbReference type="Proteomes" id="UP001145799">
    <property type="component" value="Unassembled WGS sequence"/>
</dbReference>
<feature type="region of interest" description="Disordered" evidence="1">
    <location>
        <begin position="85"/>
        <end position="108"/>
    </location>
</feature>
<dbReference type="EMBL" id="JAVDYD010000001">
    <property type="protein sequence ID" value="MDR7338240.1"/>
    <property type="molecule type" value="Genomic_DNA"/>
</dbReference>
<gene>
    <name evidence="3" type="ORF">J2S69_001959</name>
    <name evidence="2" type="ORF">O2L01_14930</name>
</gene>
<comment type="caution">
    <text evidence="2">The sequence shown here is derived from an EMBL/GenBank/DDBJ whole genome shotgun (WGS) entry which is preliminary data.</text>
</comment>
<evidence type="ECO:0000313" key="5">
    <source>
        <dbReference type="Proteomes" id="UP001183604"/>
    </source>
</evidence>
<keyword evidence="5" id="KW-1185">Reference proteome</keyword>
<organism evidence="2 4">
    <name type="scientific">Glycomyces lechevalierae</name>
    <dbReference type="NCBI Taxonomy" id="256034"/>
    <lineage>
        <taxon>Bacteria</taxon>
        <taxon>Bacillati</taxon>
        <taxon>Actinomycetota</taxon>
        <taxon>Actinomycetes</taxon>
        <taxon>Glycomycetales</taxon>
        <taxon>Glycomycetaceae</taxon>
        <taxon>Glycomyces</taxon>
    </lineage>
</organism>
<reference evidence="2" key="1">
    <citation type="submission" date="2022-12" db="EMBL/GenBank/DDBJ databases">
        <title>Gycomyces niveus sp.nov., a novel actinomycete isolated from soil in Shouguang.</title>
        <authorList>
            <person name="Yang X."/>
        </authorList>
    </citation>
    <scope>NUCLEOTIDE SEQUENCE</scope>
    <source>
        <strain evidence="2">DSM 44724</strain>
    </source>
</reference>
<proteinExistence type="predicted"/>
<dbReference type="RefSeq" id="WP_270122755.1">
    <property type="nucleotide sequence ID" value="NZ_BAAAOM010000005.1"/>
</dbReference>
<dbReference type="Proteomes" id="UP001183604">
    <property type="component" value="Unassembled WGS sequence"/>
</dbReference>
<dbReference type="EMBL" id="JAPZVQ010000008">
    <property type="protein sequence ID" value="MDA1386288.1"/>
    <property type="molecule type" value="Genomic_DNA"/>
</dbReference>
<dbReference type="AlphaFoldDB" id="A0A9X3PV19"/>
<reference evidence="3 5" key="2">
    <citation type="submission" date="2023-07" db="EMBL/GenBank/DDBJ databases">
        <title>Sequencing the genomes of 1000 actinobacteria strains.</title>
        <authorList>
            <person name="Klenk H.-P."/>
        </authorList>
    </citation>
    <scope>NUCLEOTIDE SEQUENCE [LARGE SCALE GENOMIC DNA]</scope>
    <source>
        <strain evidence="3 5">DSM 44724</strain>
    </source>
</reference>
<accession>A0A9X3PV19</accession>